<proteinExistence type="predicted"/>
<dbReference type="EMBL" id="CP163439">
    <property type="protein sequence ID" value="XDQ38354.1"/>
    <property type="molecule type" value="Genomic_DNA"/>
</dbReference>
<keyword evidence="3 4" id="KW-0067">ATP-binding</keyword>
<dbReference type="PROSITE" id="PS50975">
    <property type="entry name" value="ATP_GRASP"/>
    <property type="match status" value="1"/>
</dbReference>
<feature type="domain" description="ATP-grasp" evidence="5">
    <location>
        <begin position="114"/>
        <end position="307"/>
    </location>
</feature>
<evidence type="ECO:0000256" key="2">
    <source>
        <dbReference type="ARBA" id="ARBA00022741"/>
    </source>
</evidence>
<dbReference type="RefSeq" id="WP_369173052.1">
    <property type="nucleotide sequence ID" value="NZ_CP163439.1"/>
</dbReference>
<evidence type="ECO:0000256" key="3">
    <source>
        <dbReference type="ARBA" id="ARBA00022840"/>
    </source>
</evidence>
<dbReference type="GO" id="GO:0005524">
    <property type="term" value="F:ATP binding"/>
    <property type="evidence" value="ECO:0007669"/>
    <property type="project" value="UniProtKB-UniRule"/>
</dbReference>
<name>A0AB39Q6Z5_9ACTN</name>
<accession>A0AB39Q6Z5</accession>
<sequence length="429" mass="46509">MSKVIVSVVPNSAVRPADIAEAARLCGHEPVYVAIGGALDPRERDEYASFGPVVEADEAELAAAVEQLLPLAAEGVTTFSEGMVPFTARLAHGLGLPYHDRETAARLTDKRAQRSRLAEQGVDSVWSVAVTSRYEALVLIESRPGPVVVKPVRGQSSIDTHFVASVDDLPRDLHPSVERPFLVEEFLQGRDEGDFGDYVSVESLVVDGRAHTLGVTGKFPLMPPFREHGQFVPAHLPAAERADVARLASDAAIALGVRQGLVHTEIKLTPDGPRIIEVNGRLGGFMPWMYERATGLNLLELGIRAACGQRVDLPEPTVDKVEFQYWGLSPMPGGVLLRVDGTDVLRKEPGVVGYEQRLPDNAALPAQSTSFFLDVLHGSAPDHRAMLDTIDRSLAHVRFTFEAPDGTTSVWQARRGAMVRVDRTPSDSA</sequence>
<evidence type="ECO:0000313" key="6">
    <source>
        <dbReference type="EMBL" id="XDQ38354.1"/>
    </source>
</evidence>
<dbReference type="Gene3D" id="3.40.50.20">
    <property type="match status" value="1"/>
</dbReference>
<organism evidence="6">
    <name type="scientific">Streptomyces sp. R28</name>
    <dbReference type="NCBI Taxonomy" id="3238628"/>
    <lineage>
        <taxon>Bacteria</taxon>
        <taxon>Bacillati</taxon>
        <taxon>Actinomycetota</taxon>
        <taxon>Actinomycetes</taxon>
        <taxon>Kitasatosporales</taxon>
        <taxon>Streptomycetaceae</taxon>
        <taxon>Streptomyces</taxon>
    </lineage>
</organism>
<dbReference type="PANTHER" id="PTHR43585">
    <property type="entry name" value="FUMIPYRROLE BIOSYNTHESIS PROTEIN C"/>
    <property type="match status" value="1"/>
</dbReference>
<keyword evidence="1" id="KW-0436">Ligase</keyword>
<evidence type="ECO:0000256" key="4">
    <source>
        <dbReference type="PROSITE-ProRule" id="PRU00409"/>
    </source>
</evidence>
<gene>
    <name evidence="6" type="ORF">AB5J49_36135</name>
</gene>
<dbReference type="InterPro" id="IPR052032">
    <property type="entry name" value="ATP-dep_AA_Ligase"/>
</dbReference>
<dbReference type="GO" id="GO:0046872">
    <property type="term" value="F:metal ion binding"/>
    <property type="evidence" value="ECO:0007669"/>
    <property type="project" value="InterPro"/>
</dbReference>
<dbReference type="AlphaFoldDB" id="A0AB39Q6Z5"/>
<evidence type="ECO:0000256" key="1">
    <source>
        <dbReference type="ARBA" id="ARBA00022598"/>
    </source>
</evidence>
<dbReference type="Pfam" id="PF13535">
    <property type="entry name" value="ATP-grasp_4"/>
    <property type="match status" value="1"/>
</dbReference>
<evidence type="ECO:0000259" key="5">
    <source>
        <dbReference type="PROSITE" id="PS50975"/>
    </source>
</evidence>
<dbReference type="Gene3D" id="3.30.470.20">
    <property type="entry name" value="ATP-grasp fold, B domain"/>
    <property type="match status" value="1"/>
</dbReference>
<dbReference type="PANTHER" id="PTHR43585:SF2">
    <property type="entry name" value="ATP-GRASP ENZYME FSQD"/>
    <property type="match status" value="1"/>
</dbReference>
<keyword evidence="2 4" id="KW-0547">Nucleotide-binding</keyword>
<protein>
    <submittedName>
        <fullName evidence="6">Acetyl-CoA carboxylase biotin carboxylase subunit family protein</fullName>
    </submittedName>
</protein>
<reference evidence="6" key="1">
    <citation type="submission" date="2024-07" db="EMBL/GenBank/DDBJ databases">
        <authorList>
            <person name="Yu S.T."/>
        </authorList>
    </citation>
    <scope>NUCLEOTIDE SEQUENCE</scope>
    <source>
        <strain evidence="6">R28</strain>
    </source>
</reference>
<dbReference type="SUPFAM" id="SSF56059">
    <property type="entry name" value="Glutathione synthetase ATP-binding domain-like"/>
    <property type="match status" value="1"/>
</dbReference>
<dbReference type="InterPro" id="IPR011761">
    <property type="entry name" value="ATP-grasp"/>
</dbReference>
<dbReference type="GO" id="GO:0016874">
    <property type="term" value="F:ligase activity"/>
    <property type="evidence" value="ECO:0007669"/>
    <property type="project" value="UniProtKB-KW"/>
</dbReference>